<evidence type="ECO:0000313" key="7">
    <source>
        <dbReference type="EMBL" id="GJN89974.1"/>
    </source>
</evidence>
<comment type="caution">
    <text evidence="7">The sequence shown here is derived from an EMBL/GenBank/DDBJ whole genome shotgun (WGS) entry which is preliminary data.</text>
</comment>
<proteinExistence type="inferred from homology"/>
<evidence type="ECO:0000256" key="2">
    <source>
        <dbReference type="ARBA" id="ARBA00006824"/>
    </source>
</evidence>
<protein>
    <submittedName>
        <fullName evidence="7">Uncharacterized protein</fullName>
    </submittedName>
</protein>
<keyword evidence="3" id="KW-0812">Transmembrane</keyword>
<keyword evidence="5" id="KW-0472">Membrane</keyword>
<sequence>MAASTKLSPAATAQLALTSYLGALERRPVATKSATSGLLYLVSEIVSTQLAKPTAGRQYAAAAGGKEAKERLSPLRVLQQSKPALKLAGYGALIAAPLDHVLYSLLARAFAGRTSRRARVGEVVAANALILPVQNAVYLAALSVLGGARSARQVVSAVRSQFLSVMQMTVVVSTLSLVAAQRWLPPMAWTPFFSLVAAAVDTAINVQAKRRELAAAAAGDARVDKDE</sequence>
<comment type="similarity">
    <text evidence="2 6">Belongs to the peroxisomal membrane protein PXMP2/4 family.</text>
</comment>
<evidence type="ECO:0000256" key="6">
    <source>
        <dbReference type="RuleBase" id="RU363053"/>
    </source>
</evidence>
<name>A0AAV5GL44_9BASI</name>
<dbReference type="PANTHER" id="PTHR11266">
    <property type="entry name" value="PEROXISOMAL MEMBRANE PROTEIN 2, PXMP2 MPV17"/>
    <property type="match status" value="1"/>
</dbReference>
<dbReference type="GO" id="GO:0005778">
    <property type="term" value="C:peroxisomal membrane"/>
    <property type="evidence" value="ECO:0007669"/>
    <property type="project" value="TreeGrafter"/>
</dbReference>
<comment type="subcellular location">
    <subcellularLocation>
        <location evidence="1">Membrane</location>
        <topology evidence="1">Multi-pass membrane protein</topology>
    </subcellularLocation>
</comment>
<evidence type="ECO:0000256" key="5">
    <source>
        <dbReference type="ARBA" id="ARBA00023136"/>
    </source>
</evidence>
<keyword evidence="4" id="KW-1133">Transmembrane helix</keyword>
<accession>A0AAV5GL44</accession>
<evidence type="ECO:0000256" key="1">
    <source>
        <dbReference type="ARBA" id="ARBA00004141"/>
    </source>
</evidence>
<dbReference type="PANTHER" id="PTHR11266:SF93">
    <property type="entry name" value="INTEGRAL MEMBRANE PROTEIN 25D9-6"/>
    <property type="match status" value="1"/>
</dbReference>
<reference evidence="7 8" key="1">
    <citation type="submission" date="2021-12" db="EMBL/GenBank/DDBJ databases">
        <title>High titer production of polyol ester of fatty acids by Rhodotorula paludigena BS15 towards product separation-free biomass refinery.</title>
        <authorList>
            <person name="Mano J."/>
            <person name="Ono H."/>
            <person name="Tanaka T."/>
            <person name="Naito K."/>
            <person name="Sushida H."/>
            <person name="Ike M."/>
            <person name="Tokuyasu K."/>
            <person name="Kitaoka M."/>
        </authorList>
    </citation>
    <scope>NUCLEOTIDE SEQUENCE [LARGE SCALE GENOMIC DNA]</scope>
    <source>
        <strain evidence="7 8">BS15</strain>
    </source>
</reference>
<evidence type="ECO:0000313" key="8">
    <source>
        <dbReference type="Proteomes" id="UP001342314"/>
    </source>
</evidence>
<dbReference type="AlphaFoldDB" id="A0AAV5GL44"/>
<evidence type="ECO:0000256" key="4">
    <source>
        <dbReference type="ARBA" id="ARBA00022989"/>
    </source>
</evidence>
<dbReference type="Proteomes" id="UP001342314">
    <property type="component" value="Unassembled WGS sequence"/>
</dbReference>
<dbReference type="InterPro" id="IPR007248">
    <property type="entry name" value="Mpv17_PMP22"/>
</dbReference>
<evidence type="ECO:0000256" key="3">
    <source>
        <dbReference type="ARBA" id="ARBA00022692"/>
    </source>
</evidence>
<keyword evidence="8" id="KW-1185">Reference proteome</keyword>
<gene>
    <name evidence="7" type="ORF">Rhopal_002963-T1</name>
</gene>
<dbReference type="EMBL" id="BQKY01000006">
    <property type="protein sequence ID" value="GJN89974.1"/>
    <property type="molecule type" value="Genomic_DNA"/>
</dbReference>
<organism evidence="7 8">
    <name type="scientific">Rhodotorula paludigena</name>
    <dbReference type="NCBI Taxonomy" id="86838"/>
    <lineage>
        <taxon>Eukaryota</taxon>
        <taxon>Fungi</taxon>
        <taxon>Dikarya</taxon>
        <taxon>Basidiomycota</taxon>
        <taxon>Pucciniomycotina</taxon>
        <taxon>Microbotryomycetes</taxon>
        <taxon>Sporidiobolales</taxon>
        <taxon>Sporidiobolaceae</taxon>
        <taxon>Rhodotorula</taxon>
    </lineage>
</organism>